<dbReference type="AlphaFoldDB" id="A0A0A9C3V6"/>
<accession>A0A0A9C3V6</accession>
<dbReference type="EMBL" id="GBRH01227624">
    <property type="protein sequence ID" value="JAD70271.1"/>
    <property type="molecule type" value="Transcribed_RNA"/>
</dbReference>
<evidence type="ECO:0000313" key="1">
    <source>
        <dbReference type="EMBL" id="JAD70271.1"/>
    </source>
</evidence>
<name>A0A0A9C3V6_ARUDO</name>
<protein>
    <submittedName>
        <fullName evidence="1">Uncharacterized protein</fullName>
    </submittedName>
</protein>
<sequence length="42" mass="5148">MYELTSTSRTRRCRHTIDHQHRQVMYLCTFVGTQRVVHISWL</sequence>
<reference evidence="1" key="2">
    <citation type="journal article" date="2015" name="Data Brief">
        <title>Shoot transcriptome of the giant reed, Arundo donax.</title>
        <authorList>
            <person name="Barrero R.A."/>
            <person name="Guerrero F.D."/>
            <person name="Moolhuijzen P."/>
            <person name="Goolsby J.A."/>
            <person name="Tidwell J."/>
            <person name="Bellgard S.E."/>
            <person name="Bellgard M.I."/>
        </authorList>
    </citation>
    <scope>NUCLEOTIDE SEQUENCE</scope>
    <source>
        <tissue evidence="1">Shoot tissue taken approximately 20 cm above the soil surface</tissue>
    </source>
</reference>
<proteinExistence type="predicted"/>
<organism evidence="1">
    <name type="scientific">Arundo donax</name>
    <name type="common">Giant reed</name>
    <name type="synonym">Donax arundinaceus</name>
    <dbReference type="NCBI Taxonomy" id="35708"/>
    <lineage>
        <taxon>Eukaryota</taxon>
        <taxon>Viridiplantae</taxon>
        <taxon>Streptophyta</taxon>
        <taxon>Embryophyta</taxon>
        <taxon>Tracheophyta</taxon>
        <taxon>Spermatophyta</taxon>
        <taxon>Magnoliopsida</taxon>
        <taxon>Liliopsida</taxon>
        <taxon>Poales</taxon>
        <taxon>Poaceae</taxon>
        <taxon>PACMAD clade</taxon>
        <taxon>Arundinoideae</taxon>
        <taxon>Arundineae</taxon>
        <taxon>Arundo</taxon>
    </lineage>
</organism>
<reference evidence="1" key="1">
    <citation type="submission" date="2014-09" db="EMBL/GenBank/DDBJ databases">
        <authorList>
            <person name="Magalhaes I.L.F."/>
            <person name="Oliveira U."/>
            <person name="Santos F.R."/>
            <person name="Vidigal T.H.D.A."/>
            <person name="Brescovit A.D."/>
            <person name="Santos A.J."/>
        </authorList>
    </citation>
    <scope>NUCLEOTIDE SEQUENCE</scope>
    <source>
        <tissue evidence="1">Shoot tissue taken approximately 20 cm above the soil surface</tissue>
    </source>
</reference>